<comment type="caution">
    <text evidence="1">The sequence shown here is derived from an EMBL/GenBank/DDBJ whole genome shotgun (WGS) entry which is preliminary data.</text>
</comment>
<evidence type="ECO:0000313" key="1">
    <source>
        <dbReference type="EMBL" id="OQD47028.1"/>
    </source>
</evidence>
<evidence type="ECO:0000313" key="2">
    <source>
        <dbReference type="Proteomes" id="UP000242219"/>
    </source>
</evidence>
<dbReference type="AlphaFoldDB" id="A0A1V6M3Q2"/>
<sequence>MQLIQQKLNLDLNNLFMDEFYSADGSKILWDKIVTLNSGSETTEAENKTSSQEICGWINRNLTIIKKNHEIF</sequence>
<proteinExistence type="predicted"/>
<keyword evidence="2" id="KW-1185">Reference proteome</keyword>
<accession>A0A1V6M3Q2</accession>
<gene>
    <name evidence="1" type="ORF">BIY37_00060</name>
</gene>
<reference evidence="1 2" key="1">
    <citation type="journal article" date="2016" name="Genome Announc.">
        <title>Draft Genome Sequence of the Anaerobic Ammonium-Oxidizing Bacterium 'Candidatus Brocadia sp. 40'.</title>
        <authorList>
            <person name="Ali M."/>
            <person name="Haroon M.F."/>
            <person name="Narita Y."/>
            <person name="Zhang L."/>
            <person name="Rangel Shaw D."/>
            <person name="Okabe S."/>
            <person name="Saikaly P.E."/>
        </authorList>
    </citation>
    <scope>NUCLEOTIDE SEQUENCE [LARGE SCALE GENOMIC DNA]</scope>
    <source>
        <strain evidence="1 2">40</strain>
    </source>
</reference>
<organism evidence="1 2">
    <name type="scientific">Candidatus Brocadia sapporoensis</name>
    <dbReference type="NCBI Taxonomy" id="392547"/>
    <lineage>
        <taxon>Bacteria</taxon>
        <taxon>Pseudomonadati</taxon>
        <taxon>Planctomycetota</taxon>
        <taxon>Candidatus Brocadiia</taxon>
        <taxon>Candidatus Brocadiales</taxon>
        <taxon>Candidatus Brocadiaceae</taxon>
        <taxon>Candidatus Brocadia</taxon>
    </lineage>
</organism>
<protein>
    <submittedName>
        <fullName evidence="1">Uncharacterized protein</fullName>
    </submittedName>
</protein>
<dbReference type="Proteomes" id="UP000242219">
    <property type="component" value="Unassembled WGS sequence"/>
</dbReference>
<name>A0A1V6M3Q2_9BACT</name>
<dbReference type="EMBL" id="MJUW02000003">
    <property type="protein sequence ID" value="OQD47028.1"/>
    <property type="molecule type" value="Genomic_DNA"/>
</dbReference>